<sequence>MRTTINLPPRIIEKAKERAREKNVTLSLYVEEAVRSALSKDESTPSESVVKLPTFNCGGPALIDLEDKDALWEALDDRS</sequence>
<organism evidence="1 2">
    <name type="scientific">Corynebacterium aquatimens</name>
    <dbReference type="NCBI Taxonomy" id="1190508"/>
    <lineage>
        <taxon>Bacteria</taxon>
        <taxon>Bacillati</taxon>
        <taxon>Actinomycetota</taxon>
        <taxon>Actinomycetes</taxon>
        <taxon>Mycobacteriales</taxon>
        <taxon>Corynebacteriaceae</taxon>
        <taxon>Corynebacterium</taxon>
    </lineage>
</organism>
<name>A0A931DZS0_9CORY</name>
<dbReference type="GO" id="GO:0006355">
    <property type="term" value="P:regulation of DNA-templated transcription"/>
    <property type="evidence" value="ECO:0007669"/>
    <property type="project" value="InterPro"/>
</dbReference>
<dbReference type="SUPFAM" id="SSF47598">
    <property type="entry name" value="Ribbon-helix-helix"/>
    <property type="match status" value="1"/>
</dbReference>
<dbReference type="AlphaFoldDB" id="A0A931DZS0"/>
<evidence type="ECO:0000313" key="2">
    <source>
        <dbReference type="Proteomes" id="UP000658613"/>
    </source>
</evidence>
<protein>
    <submittedName>
        <fullName evidence="1">Uncharacterized protein</fullName>
    </submittedName>
</protein>
<dbReference type="InterPro" id="IPR010985">
    <property type="entry name" value="Ribbon_hlx_hlx"/>
</dbReference>
<gene>
    <name evidence="1" type="ORF">IW254_000070</name>
</gene>
<dbReference type="Pfam" id="PF19891">
    <property type="entry name" value="DUF6364"/>
    <property type="match status" value="1"/>
</dbReference>
<accession>A0A931DZS0</accession>
<keyword evidence="2" id="KW-1185">Reference proteome</keyword>
<dbReference type="Proteomes" id="UP000658613">
    <property type="component" value="Unassembled WGS sequence"/>
</dbReference>
<evidence type="ECO:0000313" key="1">
    <source>
        <dbReference type="EMBL" id="MBG6121101.1"/>
    </source>
</evidence>
<dbReference type="EMBL" id="JADOUE010000001">
    <property type="protein sequence ID" value="MBG6121101.1"/>
    <property type="molecule type" value="Genomic_DNA"/>
</dbReference>
<proteinExistence type="predicted"/>
<comment type="caution">
    <text evidence="1">The sequence shown here is derived from an EMBL/GenBank/DDBJ whole genome shotgun (WGS) entry which is preliminary data.</text>
</comment>
<dbReference type="InterPro" id="IPR045944">
    <property type="entry name" value="DUF6364"/>
</dbReference>
<reference evidence="1" key="1">
    <citation type="submission" date="2020-11" db="EMBL/GenBank/DDBJ databases">
        <title>Sequencing the genomes of 1000 actinobacteria strains.</title>
        <authorList>
            <person name="Klenk H.-P."/>
        </authorList>
    </citation>
    <scope>NUCLEOTIDE SEQUENCE</scope>
    <source>
        <strain evidence="1">DSM 45632</strain>
    </source>
</reference>
<dbReference type="RefSeq" id="WP_196823729.1">
    <property type="nucleotide sequence ID" value="NZ_CP046980.1"/>
</dbReference>